<dbReference type="Gene3D" id="3.90.1200.10">
    <property type="match status" value="1"/>
</dbReference>
<dbReference type="EMBL" id="NGKA01000024">
    <property type="protein sequence ID" value="RSU09213.1"/>
    <property type="molecule type" value="Genomic_DNA"/>
</dbReference>
<protein>
    <submittedName>
        <fullName evidence="2">Aminoglycoside phosphotransferase</fullName>
    </submittedName>
</protein>
<organism evidence="2 3">
    <name type="scientific">Vagococcus elongatus</name>
    <dbReference type="NCBI Taxonomy" id="180344"/>
    <lineage>
        <taxon>Bacteria</taxon>
        <taxon>Bacillati</taxon>
        <taxon>Bacillota</taxon>
        <taxon>Bacilli</taxon>
        <taxon>Lactobacillales</taxon>
        <taxon>Enterococcaceae</taxon>
        <taxon>Vagococcus</taxon>
    </lineage>
</organism>
<comment type="caution">
    <text evidence="2">The sequence shown here is derived from an EMBL/GenBank/DDBJ whole genome shotgun (WGS) entry which is preliminary data.</text>
</comment>
<reference evidence="2 3" key="1">
    <citation type="submission" date="2017-05" db="EMBL/GenBank/DDBJ databases">
        <title>Vagococcus spp. assemblies.</title>
        <authorList>
            <person name="Gulvik C.A."/>
        </authorList>
    </citation>
    <scope>NUCLEOTIDE SEQUENCE [LARGE SCALE GENOMIC DNA]</scope>
    <source>
        <strain evidence="2 3">CCUG 51432</strain>
    </source>
</reference>
<dbReference type="GO" id="GO:0016740">
    <property type="term" value="F:transferase activity"/>
    <property type="evidence" value="ECO:0007669"/>
    <property type="project" value="UniProtKB-KW"/>
</dbReference>
<evidence type="ECO:0000313" key="2">
    <source>
        <dbReference type="EMBL" id="RSU09213.1"/>
    </source>
</evidence>
<sequence length="260" mass="30649">MDADFQFDNTWTLHPIDGDTGKTYMGIRDAQKVFVKRNTTPFLAALSREGIVPKLVWTRRTGNGDILTAQEWLDGKTFLPEEVGQSVEVIQILSHLHHSVSLKRMLVRVGGKQKSPFDFLKSYAHQLPGDLKNNQYLHSVFRYLEDHLPEETTFKVCHGDPVNTNWFMSQDDRLYLVDWDSCVLSDPAYDLGILLGRHVSYGKWQRWLELYGENPTEELLEKIYWYSGMDFLLRIKQYHQRYEYPKMNQEIMMLKKLYLY</sequence>
<proteinExistence type="predicted"/>
<dbReference type="OrthoDB" id="3171511at2"/>
<dbReference type="InterPro" id="IPR011009">
    <property type="entry name" value="Kinase-like_dom_sf"/>
</dbReference>
<dbReference type="PANTHER" id="PTHR40086">
    <property type="entry name" value="PHOSPHOTRANSFERASE YTMP-RELATED"/>
    <property type="match status" value="1"/>
</dbReference>
<feature type="domain" description="Aminoglycoside phosphotransferase" evidence="1">
    <location>
        <begin position="42"/>
        <end position="213"/>
    </location>
</feature>
<dbReference type="PANTHER" id="PTHR40086:SF1">
    <property type="entry name" value="CELL CYCLE REGULATOR CCRZ"/>
    <property type="match status" value="1"/>
</dbReference>
<dbReference type="Pfam" id="PF01636">
    <property type="entry name" value="APH"/>
    <property type="match status" value="1"/>
</dbReference>
<evidence type="ECO:0000313" key="3">
    <source>
        <dbReference type="Proteomes" id="UP000287605"/>
    </source>
</evidence>
<name>A0A430AMM7_9ENTE</name>
<dbReference type="SUPFAM" id="SSF56112">
    <property type="entry name" value="Protein kinase-like (PK-like)"/>
    <property type="match status" value="1"/>
</dbReference>
<dbReference type="InterPro" id="IPR002575">
    <property type="entry name" value="Aminoglycoside_PTrfase"/>
</dbReference>
<dbReference type="AlphaFoldDB" id="A0A430AMM7"/>
<evidence type="ECO:0000259" key="1">
    <source>
        <dbReference type="Pfam" id="PF01636"/>
    </source>
</evidence>
<keyword evidence="3" id="KW-1185">Reference proteome</keyword>
<dbReference type="InterPro" id="IPR052077">
    <property type="entry name" value="CcrZ_PhaseVar_Mediator"/>
</dbReference>
<keyword evidence="2" id="KW-0808">Transferase</keyword>
<dbReference type="Proteomes" id="UP000287605">
    <property type="component" value="Unassembled WGS sequence"/>
</dbReference>
<accession>A0A430AMM7</accession>
<gene>
    <name evidence="2" type="ORF">CBF29_11965</name>
</gene>